<evidence type="ECO:0000313" key="7">
    <source>
        <dbReference type="Proteomes" id="UP000282613"/>
    </source>
</evidence>
<feature type="compositionally biased region" description="Basic and acidic residues" evidence="5">
    <location>
        <begin position="718"/>
        <end position="752"/>
    </location>
</feature>
<organism evidence="8">
    <name type="scientific">Taenia asiatica</name>
    <name type="common">Asian tapeworm</name>
    <dbReference type="NCBI Taxonomy" id="60517"/>
    <lineage>
        <taxon>Eukaryota</taxon>
        <taxon>Metazoa</taxon>
        <taxon>Spiralia</taxon>
        <taxon>Lophotrochozoa</taxon>
        <taxon>Platyhelminthes</taxon>
        <taxon>Cestoda</taxon>
        <taxon>Eucestoda</taxon>
        <taxon>Cyclophyllidea</taxon>
        <taxon>Taeniidae</taxon>
        <taxon>Taenia</taxon>
    </lineage>
</organism>
<reference evidence="8" key="1">
    <citation type="submission" date="2016-04" db="UniProtKB">
        <authorList>
            <consortium name="WormBaseParasite"/>
        </authorList>
    </citation>
    <scope>IDENTIFICATION</scope>
</reference>
<reference evidence="6 7" key="2">
    <citation type="submission" date="2018-11" db="EMBL/GenBank/DDBJ databases">
        <authorList>
            <consortium name="Pathogen Informatics"/>
        </authorList>
    </citation>
    <scope>NUCLEOTIDE SEQUENCE [LARGE SCALE GENOMIC DNA]</scope>
</reference>
<feature type="coiled-coil region" evidence="4">
    <location>
        <begin position="60"/>
        <end position="164"/>
    </location>
</feature>
<evidence type="ECO:0000256" key="1">
    <source>
        <dbReference type="ARBA" id="ARBA00009100"/>
    </source>
</evidence>
<keyword evidence="3" id="KW-0653">Protein transport</keyword>
<evidence type="ECO:0000256" key="3">
    <source>
        <dbReference type="ARBA" id="ARBA00022927"/>
    </source>
</evidence>
<accession>A0A158R929</accession>
<keyword evidence="7" id="KW-1185">Reference proteome</keyword>
<gene>
    <name evidence="6" type="ORF">TASK_LOCUS6532</name>
</gene>
<dbReference type="PANTHER" id="PTHR12233">
    <property type="entry name" value="VACUOLAR PROTEIN SORTING 26 RELATED"/>
    <property type="match status" value="1"/>
</dbReference>
<dbReference type="FunFam" id="2.60.40.640:FF:000015">
    <property type="entry name" value="Vacuolar protein sorting-associated protein 26"/>
    <property type="match status" value="1"/>
</dbReference>
<evidence type="ECO:0000313" key="6">
    <source>
        <dbReference type="EMBL" id="VDK36891.1"/>
    </source>
</evidence>
<evidence type="ECO:0000313" key="8">
    <source>
        <dbReference type="WBParaSite" id="TASK_0000653101-mRNA-1"/>
    </source>
</evidence>
<dbReference type="GO" id="GO:0030904">
    <property type="term" value="C:retromer complex"/>
    <property type="evidence" value="ECO:0007669"/>
    <property type="project" value="UniProtKB-ARBA"/>
</dbReference>
<evidence type="ECO:0000256" key="5">
    <source>
        <dbReference type="SAM" id="MobiDB-lite"/>
    </source>
</evidence>
<feature type="region of interest" description="Disordered" evidence="5">
    <location>
        <begin position="224"/>
        <end position="244"/>
    </location>
</feature>
<proteinExistence type="inferred from homology"/>
<dbReference type="OrthoDB" id="3821113at2759"/>
<feature type="region of interest" description="Disordered" evidence="5">
    <location>
        <begin position="578"/>
        <end position="784"/>
    </location>
</feature>
<dbReference type="InterPro" id="IPR014756">
    <property type="entry name" value="Ig_E-set"/>
</dbReference>
<sequence length="784" mass="88510">MLPVPSFATDSERKHQSSLPPCLFERSVRVLNVRVTDLKAQLCELQAQIQQDVMSSEYSTMDLKSELEKKEGENAELKAQLEEILSRFKDLKIKAERRAKLLHHVMSEFNAMTKEYDILKTEATSLQQRNSEMYDHIVSQDTRIDQLEQNIQVLEAENNELRRSRIIDASTKHHKGEQIPDEATCPPCETCSEAEAWAQGLMDTAPKFTDSLRKHFQSTLPLRSRGTLPRSMQSTPASTLKKPTSVPAQASPLFLIDVFPTLAKFIFLQNFLGIGQSASIDISLNNLTNRKLVEVKSDQQQTCLLPVFYNGESISGQVTISLKRGSKLEYQGIKIELIGYIDFFSDRGSRDEFLNRTQELARPGILSQSSTTYPFLFENVEMPFESYSGSNVHLRYFLRLTVVKRFMDLTKDLDILVHSYHKPQQPDINIQMEVGIEDSLHIEFEYNASCYHLEDVIVGKICFLLVRVKIKYMEVQILRRESTGLGAVNTFTDMETLAKFEIMDGAPVRGECIPIRLFLGAYDLTPTMKDVNRKFSVRYYLNLVLLDEEERRYYKQHEIFLYRRPDKRFEALMQSQQAMAVKSQPQPYSLPLPTQTTHSIHPTDGPVLSSPSGDNALQSSDDGPVVSDGTQNGNASPSNAAPCNATNGIEDHPTEEVSEDEMASFSKKPDEAEEKADSVETNAAAVAKCGVNKEEEEEEEEEEEQKEAENDVFSGLSNHEDACDDDLSREQRSFARYESPRDAEGREEKPAAEEEGAGEEGKEGVAKETVTKLSPFDSPIPAIT</sequence>
<keyword evidence="4" id="KW-0175">Coiled coil</keyword>
<name>A0A158R929_TAEAS</name>
<protein>
    <submittedName>
        <fullName evidence="6 8">Uncharacterized protein</fullName>
    </submittedName>
</protein>
<dbReference type="WBParaSite" id="TASK_0000653101-mRNA-1">
    <property type="protein sequence ID" value="TASK_0000653101-mRNA-1"/>
    <property type="gene ID" value="TASK_0000653101"/>
</dbReference>
<feature type="compositionally biased region" description="Acidic residues" evidence="5">
    <location>
        <begin position="694"/>
        <end position="706"/>
    </location>
</feature>
<feature type="compositionally biased region" description="Polar residues" evidence="5">
    <location>
        <begin position="230"/>
        <end position="244"/>
    </location>
</feature>
<evidence type="ECO:0000256" key="2">
    <source>
        <dbReference type="ARBA" id="ARBA00022448"/>
    </source>
</evidence>
<feature type="compositionally biased region" description="Low complexity" evidence="5">
    <location>
        <begin position="632"/>
        <end position="645"/>
    </location>
</feature>
<evidence type="ECO:0000256" key="4">
    <source>
        <dbReference type="SAM" id="Coils"/>
    </source>
</evidence>
<dbReference type="STRING" id="60517.A0A158R929"/>
<dbReference type="Gene3D" id="2.60.40.640">
    <property type="match status" value="2"/>
</dbReference>
<feature type="compositionally biased region" description="Basic and acidic residues" evidence="5">
    <location>
        <begin position="759"/>
        <end position="770"/>
    </location>
</feature>
<dbReference type="EMBL" id="UYRS01018510">
    <property type="protein sequence ID" value="VDK36891.1"/>
    <property type="molecule type" value="Genomic_DNA"/>
</dbReference>
<keyword evidence="2" id="KW-0813">Transport</keyword>
<feature type="compositionally biased region" description="Polar residues" evidence="5">
    <location>
        <begin position="578"/>
        <end position="600"/>
    </location>
</feature>
<dbReference type="SUPFAM" id="SSF81296">
    <property type="entry name" value="E set domains"/>
    <property type="match status" value="1"/>
</dbReference>
<dbReference type="GO" id="GO:0006886">
    <property type="term" value="P:intracellular protein transport"/>
    <property type="evidence" value="ECO:0007669"/>
    <property type="project" value="InterPro"/>
</dbReference>
<comment type="similarity">
    <text evidence="1">Belongs to the VPS26 family.</text>
</comment>
<dbReference type="Gene3D" id="1.10.287.1490">
    <property type="match status" value="1"/>
</dbReference>
<dbReference type="Pfam" id="PF03643">
    <property type="entry name" value="Vps26"/>
    <property type="match status" value="1"/>
</dbReference>
<dbReference type="Proteomes" id="UP000282613">
    <property type="component" value="Unassembled WGS sequence"/>
</dbReference>
<dbReference type="InterPro" id="IPR014752">
    <property type="entry name" value="Arrestin-like_C"/>
</dbReference>
<feature type="compositionally biased region" description="Basic and acidic residues" evidence="5">
    <location>
        <begin position="667"/>
        <end position="678"/>
    </location>
</feature>
<feature type="compositionally biased region" description="Polar residues" evidence="5">
    <location>
        <begin position="609"/>
        <end position="621"/>
    </location>
</feature>
<dbReference type="AlphaFoldDB" id="A0A158R929"/>
<dbReference type="InterPro" id="IPR028934">
    <property type="entry name" value="Vps26-related"/>
</dbReference>